<feature type="chain" id="PRO_5045302475" evidence="1">
    <location>
        <begin position="20"/>
        <end position="107"/>
    </location>
</feature>
<gene>
    <name evidence="2" type="ORF">GTP27_14425</name>
</gene>
<comment type="caution">
    <text evidence="2">The sequence shown here is derived from an EMBL/GenBank/DDBJ whole genome shotgun (WGS) entry which is preliminary data.</text>
</comment>
<evidence type="ECO:0000313" key="3">
    <source>
        <dbReference type="Proteomes" id="UP000478090"/>
    </source>
</evidence>
<protein>
    <submittedName>
        <fullName evidence="2">Uncharacterized protein</fullName>
    </submittedName>
</protein>
<reference evidence="2 3" key="1">
    <citation type="submission" date="2019-12" db="EMBL/GenBank/DDBJ databases">
        <title>Novel species isolated from a subtropical stream in China.</title>
        <authorList>
            <person name="Lu H."/>
        </authorList>
    </citation>
    <scope>NUCLEOTIDE SEQUENCE [LARGE SCALE GENOMIC DNA]</scope>
    <source>
        <strain evidence="2 3">CY13W</strain>
    </source>
</reference>
<sequence>MIRPAVFLMILLAAESVLAAPPLPKDVQAFVKNAEACEHMAGEWDSDLPKAQRRAITLAIKKYCAPAKFQLPLLMEKYKQNPPILRTISRHAYDSVKYFTEVDTTDD</sequence>
<feature type="signal peptide" evidence="1">
    <location>
        <begin position="1"/>
        <end position="19"/>
    </location>
</feature>
<evidence type="ECO:0000313" key="2">
    <source>
        <dbReference type="EMBL" id="MYM40523.1"/>
    </source>
</evidence>
<accession>A0ABW9VQ35</accession>
<keyword evidence="3" id="KW-1185">Reference proteome</keyword>
<evidence type="ECO:0000256" key="1">
    <source>
        <dbReference type="SAM" id="SignalP"/>
    </source>
</evidence>
<name>A0ABW9VQ35_9BURK</name>
<dbReference type="Proteomes" id="UP000478090">
    <property type="component" value="Unassembled WGS sequence"/>
</dbReference>
<dbReference type="EMBL" id="WWCM01000009">
    <property type="protein sequence ID" value="MYM40523.1"/>
    <property type="molecule type" value="Genomic_DNA"/>
</dbReference>
<proteinExistence type="predicted"/>
<keyword evidence="1" id="KW-0732">Signal</keyword>
<dbReference type="RefSeq" id="WP_161039864.1">
    <property type="nucleotide sequence ID" value="NZ_WWCM01000009.1"/>
</dbReference>
<organism evidence="2 3">
    <name type="scientific">Duganella qianjiadongensis</name>
    <dbReference type="NCBI Taxonomy" id="2692176"/>
    <lineage>
        <taxon>Bacteria</taxon>
        <taxon>Pseudomonadati</taxon>
        <taxon>Pseudomonadota</taxon>
        <taxon>Betaproteobacteria</taxon>
        <taxon>Burkholderiales</taxon>
        <taxon>Oxalobacteraceae</taxon>
        <taxon>Telluria group</taxon>
        <taxon>Duganella</taxon>
    </lineage>
</organism>